<protein>
    <recommendedName>
        <fullName evidence="9">Stress response RCI peptide</fullName>
    </recommendedName>
</protein>
<dbReference type="Pfam" id="PF01679">
    <property type="entry name" value="Pmp3"/>
    <property type="match status" value="1"/>
</dbReference>
<feature type="transmembrane region" description="Helical" evidence="6">
    <location>
        <begin position="84"/>
        <end position="106"/>
    </location>
</feature>
<sequence length="125" mass="14464">VHFAPGLKKGYLSTILNRSTETTSQEEQKPYFHQNTSNIQPTYNLAPDRHESTIIISIRRPALCLALFLPPLAVFLKEGFGGDFIINILLCLLWWLPGIIHAWWVLYRYDKSQAEEETYILKQTT</sequence>
<dbReference type="AlphaFoldDB" id="A0A3A2ZHI5"/>
<accession>A0A3A2ZHI5</accession>
<evidence type="ECO:0000256" key="6">
    <source>
        <dbReference type="SAM" id="Phobius"/>
    </source>
</evidence>
<evidence type="ECO:0000256" key="4">
    <source>
        <dbReference type="ARBA" id="ARBA00022989"/>
    </source>
</evidence>
<dbReference type="GO" id="GO:0016020">
    <property type="term" value="C:membrane"/>
    <property type="evidence" value="ECO:0007669"/>
    <property type="project" value="UniProtKB-SubCell"/>
</dbReference>
<dbReference type="PANTHER" id="PTHR21659">
    <property type="entry name" value="HYDROPHOBIC PROTEIN RCI2 LOW TEMPERATURE AND SALT RESPONSIVE PROTEIN LTI6 -RELATED"/>
    <property type="match status" value="1"/>
</dbReference>
<comment type="similarity">
    <text evidence="2">Belongs to the UPF0057 (PMP3) family.</text>
</comment>
<dbReference type="InterPro" id="IPR000612">
    <property type="entry name" value="PMP3"/>
</dbReference>
<keyword evidence="8" id="KW-1185">Reference proteome</keyword>
<evidence type="ECO:0008006" key="9">
    <source>
        <dbReference type="Google" id="ProtNLM"/>
    </source>
</evidence>
<keyword evidence="5 6" id="KW-0472">Membrane</keyword>
<comment type="subcellular location">
    <subcellularLocation>
        <location evidence="1">Membrane</location>
    </subcellularLocation>
</comment>
<keyword evidence="4 6" id="KW-1133">Transmembrane helix</keyword>
<evidence type="ECO:0000256" key="5">
    <source>
        <dbReference type="ARBA" id="ARBA00023136"/>
    </source>
</evidence>
<reference evidence="8" key="1">
    <citation type="submission" date="2017-02" db="EMBL/GenBank/DDBJ databases">
        <authorList>
            <person name="Tafer H."/>
            <person name="Lopandic K."/>
        </authorList>
    </citation>
    <scope>NUCLEOTIDE SEQUENCE [LARGE SCALE GENOMIC DNA]</scope>
    <source>
        <strain evidence="8">CBS 366.77</strain>
    </source>
</reference>
<comment type="caution">
    <text evidence="7">The sequence shown here is derived from an EMBL/GenBank/DDBJ whole genome shotgun (WGS) entry which is preliminary data.</text>
</comment>
<dbReference type="EMBL" id="MVGC01001108">
    <property type="protein sequence ID" value="RJE17355.1"/>
    <property type="molecule type" value="Genomic_DNA"/>
</dbReference>
<evidence type="ECO:0000313" key="8">
    <source>
        <dbReference type="Proteomes" id="UP000266188"/>
    </source>
</evidence>
<gene>
    <name evidence="7" type="ORF">PHISCL_10308</name>
</gene>
<dbReference type="PANTHER" id="PTHR21659:SF112">
    <property type="entry name" value="PROTEIN SNA2-RELATED"/>
    <property type="match status" value="1"/>
</dbReference>
<evidence type="ECO:0000313" key="7">
    <source>
        <dbReference type="EMBL" id="RJE17355.1"/>
    </source>
</evidence>
<dbReference type="STRING" id="2070753.A0A3A2ZHI5"/>
<proteinExistence type="inferred from homology"/>
<dbReference type="OrthoDB" id="2802411at2759"/>
<evidence type="ECO:0000256" key="3">
    <source>
        <dbReference type="ARBA" id="ARBA00022692"/>
    </source>
</evidence>
<evidence type="ECO:0000256" key="2">
    <source>
        <dbReference type="ARBA" id="ARBA00009530"/>
    </source>
</evidence>
<feature type="non-terminal residue" evidence="7">
    <location>
        <position position="1"/>
    </location>
</feature>
<evidence type="ECO:0000256" key="1">
    <source>
        <dbReference type="ARBA" id="ARBA00004370"/>
    </source>
</evidence>
<organism evidence="7 8">
    <name type="scientific">Aspergillus sclerotialis</name>
    <dbReference type="NCBI Taxonomy" id="2070753"/>
    <lineage>
        <taxon>Eukaryota</taxon>
        <taxon>Fungi</taxon>
        <taxon>Dikarya</taxon>
        <taxon>Ascomycota</taxon>
        <taxon>Pezizomycotina</taxon>
        <taxon>Eurotiomycetes</taxon>
        <taxon>Eurotiomycetidae</taxon>
        <taxon>Eurotiales</taxon>
        <taxon>Aspergillaceae</taxon>
        <taxon>Aspergillus</taxon>
        <taxon>Aspergillus subgen. Polypaecilum</taxon>
    </lineage>
</organism>
<keyword evidence="3 6" id="KW-0812">Transmembrane</keyword>
<feature type="non-terminal residue" evidence="7">
    <location>
        <position position="125"/>
    </location>
</feature>
<dbReference type="Proteomes" id="UP000266188">
    <property type="component" value="Unassembled WGS sequence"/>
</dbReference>
<name>A0A3A2ZHI5_9EURO</name>